<dbReference type="InterPro" id="IPR006390">
    <property type="entry name" value="DHP_synth_dom"/>
</dbReference>
<evidence type="ECO:0000256" key="5">
    <source>
        <dbReference type="ARBA" id="ARBA00022679"/>
    </source>
</evidence>
<comment type="catalytic activity">
    <reaction evidence="1">
        <text>(7,8-dihydropterin-6-yl)methyl diphosphate + 4-aminobenzoate = 7,8-dihydropteroate + diphosphate</text>
        <dbReference type="Rhea" id="RHEA:19949"/>
        <dbReference type="ChEBI" id="CHEBI:17836"/>
        <dbReference type="ChEBI" id="CHEBI:17839"/>
        <dbReference type="ChEBI" id="CHEBI:33019"/>
        <dbReference type="ChEBI" id="CHEBI:72950"/>
        <dbReference type="EC" id="2.5.1.15"/>
    </reaction>
</comment>
<name>A0A1V4QDS4_UNCW3</name>
<evidence type="ECO:0000313" key="11">
    <source>
        <dbReference type="Proteomes" id="UP000191663"/>
    </source>
</evidence>
<evidence type="ECO:0000256" key="8">
    <source>
        <dbReference type="ARBA" id="ARBA00022909"/>
    </source>
</evidence>
<evidence type="ECO:0000256" key="3">
    <source>
        <dbReference type="ARBA" id="ARBA00004763"/>
    </source>
</evidence>
<keyword evidence="5" id="KW-0808">Transferase</keyword>
<dbReference type="Gene3D" id="3.20.20.20">
    <property type="entry name" value="Dihydropteroate synthase-like"/>
    <property type="match status" value="1"/>
</dbReference>
<dbReference type="GO" id="GO:0046656">
    <property type="term" value="P:folic acid biosynthetic process"/>
    <property type="evidence" value="ECO:0007669"/>
    <property type="project" value="UniProtKB-KW"/>
</dbReference>
<keyword evidence="7" id="KW-0460">Magnesium</keyword>
<evidence type="ECO:0000256" key="4">
    <source>
        <dbReference type="ARBA" id="ARBA00012458"/>
    </source>
</evidence>
<dbReference type="PROSITE" id="PS50972">
    <property type="entry name" value="PTERIN_BINDING"/>
    <property type="match status" value="1"/>
</dbReference>
<reference evidence="11" key="1">
    <citation type="submission" date="2017-01" db="EMBL/GenBank/DDBJ databases">
        <title>Novel pathways for hydrocarbon cycling and metabolic interdependencies in hydrothermal sediment communities.</title>
        <authorList>
            <person name="Dombrowski N."/>
            <person name="Seitz K."/>
            <person name="Teske A."/>
            <person name="Baker B."/>
        </authorList>
    </citation>
    <scope>NUCLEOTIDE SEQUENCE [LARGE SCALE GENOMIC DNA]</scope>
</reference>
<evidence type="ECO:0000256" key="2">
    <source>
        <dbReference type="ARBA" id="ARBA00001946"/>
    </source>
</evidence>
<evidence type="ECO:0000259" key="9">
    <source>
        <dbReference type="PROSITE" id="PS50972"/>
    </source>
</evidence>
<evidence type="ECO:0000256" key="1">
    <source>
        <dbReference type="ARBA" id="ARBA00000012"/>
    </source>
</evidence>
<dbReference type="SUPFAM" id="SSF51717">
    <property type="entry name" value="Dihydropteroate synthetase-like"/>
    <property type="match status" value="1"/>
</dbReference>
<dbReference type="PANTHER" id="PTHR20941:SF1">
    <property type="entry name" value="FOLIC ACID SYNTHESIS PROTEIN FOL1"/>
    <property type="match status" value="1"/>
</dbReference>
<dbReference type="Proteomes" id="UP000191663">
    <property type="component" value="Unassembled WGS sequence"/>
</dbReference>
<dbReference type="AlphaFoldDB" id="A0A1V4QDS4"/>
<organism evidence="10 11">
    <name type="scientific">candidate division WOR-3 bacterium 4484_100</name>
    <dbReference type="NCBI Taxonomy" id="1936077"/>
    <lineage>
        <taxon>Bacteria</taxon>
        <taxon>Bacteria division WOR-3</taxon>
    </lineage>
</organism>
<dbReference type="InterPro" id="IPR045031">
    <property type="entry name" value="DHP_synth-like"/>
</dbReference>
<dbReference type="InterPro" id="IPR000489">
    <property type="entry name" value="Pterin-binding_dom"/>
</dbReference>
<protein>
    <recommendedName>
        <fullName evidence="4">dihydropteroate synthase</fullName>
        <ecNumber evidence="4">2.5.1.15</ecNumber>
    </recommendedName>
</protein>
<dbReference type="EC" id="2.5.1.15" evidence="4"/>
<proteinExistence type="predicted"/>
<dbReference type="GO" id="GO:0046654">
    <property type="term" value="P:tetrahydrofolate biosynthetic process"/>
    <property type="evidence" value="ECO:0007669"/>
    <property type="project" value="TreeGrafter"/>
</dbReference>
<sequence length="294" mass="33276">MRPLILDKNCALQELKRLRLDPMAYNIFLKKLDYHIIKIDNLSSAQANILKQIALLSGADLAIPRNVYECRRNGRFSALLFANPREIDKIIDRLKKQPLLKNVSRQLSEVIKQPCKVTLRILNKNIKLNRTLIMGAINVTPDSFYPGSRFIDITAIEKTVDDMVQSGADFIDIGAESTRPGAQSIDEKEEIKRLKKVLPRIVKRVKVPVSVDTYKARVAEFALGEGVGLINDISGLRFDKKMARVIAKYKAGVVIMHIKGTPRTMQINPQNPESSDTCWSLEKVIHRYPLQSLC</sequence>
<evidence type="ECO:0000256" key="6">
    <source>
        <dbReference type="ARBA" id="ARBA00022723"/>
    </source>
</evidence>
<comment type="cofactor">
    <cofactor evidence="2">
        <name>Mg(2+)</name>
        <dbReference type="ChEBI" id="CHEBI:18420"/>
    </cofactor>
</comment>
<dbReference type="EMBL" id="MUKB01000115">
    <property type="protein sequence ID" value="OPX17508.1"/>
    <property type="molecule type" value="Genomic_DNA"/>
</dbReference>
<dbReference type="GO" id="GO:0005829">
    <property type="term" value="C:cytosol"/>
    <property type="evidence" value="ECO:0007669"/>
    <property type="project" value="TreeGrafter"/>
</dbReference>
<evidence type="ECO:0000313" key="10">
    <source>
        <dbReference type="EMBL" id="OPX17508.1"/>
    </source>
</evidence>
<keyword evidence="8" id="KW-0289">Folate biosynthesis</keyword>
<dbReference type="GO" id="GO:0046872">
    <property type="term" value="F:metal ion binding"/>
    <property type="evidence" value="ECO:0007669"/>
    <property type="project" value="UniProtKB-KW"/>
</dbReference>
<dbReference type="InterPro" id="IPR011005">
    <property type="entry name" value="Dihydropteroate_synth-like_sf"/>
</dbReference>
<evidence type="ECO:0000256" key="7">
    <source>
        <dbReference type="ARBA" id="ARBA00022842"/>
    </source>
</evidence>
<dbReference type="PANTHER" id="PTHR20941">
    <property type="entry name" value="FOLATE SYNTHESIS PROTEINS"/>
    <property type="match status" value="1"/>
</dbReference>
<dbReference type="GO" id="GO:0004156">
    <property type="term" value="F:dihydropteroate synthase activity"/>
    <property type="evidence" value="ECO:0007669"/>
    <property type="project" value="UniProtKB-EC"/>
</dbReference>
<comment type="caution">
    <text evidence="10">The sequence shown here is derived from an EMBL/GenBank/DDBJ whole genome shotgun (WGS) entry which is preliminary data.</text>
</comment>
<feature type="domain" description="Pterin-binding" evidence="9">
    <location>
        <begin position="131"/>
        <end position="294"/>
    </location>
</feature>
<gene>
    <name evidence="10" type="ORF">BXT86_06150</name>
</gene>
<keyword evidence="6" id="KW-0479">Metal-binding</keyword>
<dbReference type="Pfam" id="PF00809">
    <property type="entry name" value="Pterin_bind"/>
    <property type="match status" value="1"/>
</dbReference>
<dbReference type="NCBIfam" id="TIGR01496">
    <property type="entry name" value="DHPS"/>
    <property type="match status" value="1"/>
</dbReference>
<accession>A0A1V4QDS4</accession>
<comment type="pathway">
    <text evidence="3">Cofactor biosynthesis; tetrahydrofolate biosynthesis; 7,8-dihydrofolate from 2-amino-4-hydroxy-6-hydroxymethyl-7,8-dihydropteridine diphosphate and 4-aminobenzoate: step 1/2.</text>
</comment>